<organism evidence="2 3">
    <name type="scientific">Oopsacas minuta</name>
    <dbReference type="NCBI Taxonomy" id="111878"/>
    <lineage>
        <taxon>Eukaryota</taxon>
        <taxon>Metazoa</taxon>
        <taxon>Porifera</taxon>
        <taxon>Hexactinellida</taxon>
        <taxon>Hexasterophora</taxon>
        <taxon>Lyssacinosida</taxon>
        <taxon>Leucopsacidae</taxon>
        <taxon>Oopsacas</taxon>
    </lineage>
</organism>
<keyword evidence="2" id="KW-0418">Kinase</keyword>
<dbReference type="InterPro" id="IPR015915">
    <property type="entry name" value="Kelch-typ_b-propeller"/>
</dbReference>
<dbReference type="GO" id="GO:0005524">
    <property type="term" value="F:ATP binding"/>
    <property type="evidence" value="ECO:0007669"/>
    <property type="project" value="InterPro"/>
</dbReference>
<name>A0AAV7K308_9METZ</name>
<dbReference type="Gene3D" id="2.120.10.80">
    <property type="entry name" value="Kelch-type beta propeller"/>
    <property type="match status" value="1"/>
</dbReference>
<dbReference type="AlphaFoldDB" id="A0AAV7K308"/>
<dbReference type="SUPFAM" id="SSF56112">
    <property type="entry name" value="Protein kinase-like (PK-like)"/>
    <property type="match status" value="1"/>
</dbReference>
<comment type="caution">
    <text evidence="2">The sequence shown here is derived from an EMBL/GenBank/DDBJ whole genome shotgun (WGS) entry which is preliminary data.</text>
</comment>
<accession>A0AAV7K308</accession>
<dbReference type="Gene3D" id="1.10.510.10">
    <property type="entry name" value="Transferase(Phosphotransferase) domain 1"/>
    <property type="match status" value="1"/>
</dbReference>
<evidence type="ECO:0000259" key="1">
    <source>
        <dbReference type="PROSITE" id="PS50011"/>
    </source>
</evidence>
<keyword evidence="3" id="KW-1185">Reference proteome</keyword>
<dbReference type="Proteomes" id="UP001165289">
    <property type="component" value="Unassembled WGS sequence"/>
</dbReference>
<dbReference type="PROSITE" id="PS50011">
    <property type="entry name" value="PROTEIN_KINASE_DOM"/>
    <property type="match status" value="1"/>
</dbReference>
<evidence type="ECO:0000313" key="3">
    <source>
        <dbReference type="Proteomes" id="UP001165289"/>
    </source>
</evidence>
<sequence>MSSTSHAYPQSSSPADLSDVHILHNAQLLVKEPWTANNEGISRGAKIKWLAQICRGRKLQKDAFILNPNWQEDILVEVRILQKLQHTSLCHYLGLFFPPGSTSQKMPYFVYENIGYPLNLYLYENGAELQPRVKSGIALDICSGLSFLHSRQVVHRGMCPEAVNIYQSGDFMRAKITDLGVARCISVTAQLIGSKHQPYIPLEGKDPDYTLQPSWDVYSFGILVLELLTQEKPLGVETFIVDPQTKHQDEKFIKVSPTEHIHMLLRIVMKVPMYVQYGYLIQECVKSDYQNRPLTMFILEKIQEMPIQQEMLKNQLNQRGPTKTNTLPSPLQIDKQDNVPKYDDHMQYTLLQSPSTNGTTSFVNPMTITDNLNLSMNHKIAQDNLLKRSLSEDVSESVDKSIGQIRRMSAHSQEHDHVVNEAEDFIYLSQYLRDNRHRKLPTTFGRCIALIHDNKLVLYEITQGEMYVLEPKTQQWNVLADKMPVRLGGICVYGSRLYVLGGFIKSKGGYENAEQNKHIFWCKMTDKDNKVVRSDLPDTLYCHKVPSVAVYNDFILVIGGDTKRNSIEVYDPRHDHWYLNTYIPSDSRGSLVIMSACVRENLLYLALTDERSPPTYMYSSCLDTLSQVKNNTLTWNRFNSRIPTCSPRLISSKSKMYAVGGGGDFSRTSYAKDVYGWDEDEDTWVKTTSLKQERKCCGVCTLFDGSIYVAGGNSYMETPDYLDIQELALIH</sequence>
<keyword evidence="2" id="KW-0808">Transferase</keyword>
<dbReference type="InterPro" id="IPR001245">
    <property type="entry name" value="Ser-Thr/Tyr_kinase_cat_dom"/>
</dbReference>
<evidence type="ECO:0000313" key="2">
    <source>
        <dbReference type="EMBL" id="KAI6655622.1"/>
    </source>
</evidence>
<dbReference type="InterPro" id="IPR011009">
    <property type="entry name" value="Kinase-like_dom_sf"/>
</dbReference>
<dbReference type="PANTHER" id="PTHR44329">
    <property type="entry name" value="SERINE/THREONINE-PROTEIN KINASE TNNI3K-RELATED"/>
    <property type="match status" value="1"/>
</dbReference>
<dbReference type="Pfam" id="PF07714">
    <property type="entry name" value="PK_Tyr_Ser-Thr"/>
    <property type="match status" value="1"/>
</dbReference>
<proteinExistence type="predicted"/>
<reference evidence="2 3" key="1">
    <citation type="journal article" date="2023" name="BMC Biol.">
        <title>The compact genome of the sponge Oopsacas minuta (Hexactinellida) is lacking key metazoan core genes.</title>
        <authorList>
            <person name="Santini S."/>
            <person name="Schenkelaars Q."/>
            <person name="Jourda C."/>
            <person name="Duchesne M."/>
            <person name="Belahbib H."/>
            <person name="Rocher C."/>
            <person name="Selva M."/>
            <person name="Riesgo A."/>
            <person name="Vervoort M."/>
            <person name="Leys S.P."/>
            <person name="Kodjabachian L."/>
            <person name="Le Bivic A."/>
            <person name="Borchiellini C."/>
            <person name="Claverie J.M."/>
            <person name="Renard E."/>
        </authorList>
    </citation>
    <scope>NUCLEOTIDE SEQUENCE [LARGE SCALE GENOMIC DNA]</scope>
    <source>
        <strain evidence="2">SPO-2</strain>
    </source>
</reference>
<gene>
    <name evidence="2" type="ORF">LOD99_2120</name>
</gene>
<dbReference type="EMBL" id="JAKMXF010000188">
    <property type="protein sequence ID" value="KAI6655622.1"/>
    <property type="molecule type" value="Genomic_DNA"/>
</dbReference>
<dbReference type="InterPro" id="IPR051681">
    <property type="entry name" value="Ser/Thr_Kinases-Pseudokinases"/>
</dbReference>
<protein>
    <submittedName>
        <fullName evidence="2">Serine/threonine-protein kinase PLK4-like</fullName>
    </submittedName>
</protein>
<dbReference type="GO" id="GO:0004674">
    <property type="term" value="F:protein serine/threonine kinase activity"/>
    <property type="evidence" value="ECO:0007669"/>
    <property type="project" value="TreeGrafter"/>
</dbReference>
<feature type="domain" description="Protein kinase" evidence="1">
    <location>
        <begin position="1"/>
        <end position="312"/>
    </location>
</feature>
<dbReference type="SUPFAM" id="SSF117281">
    <property type="entry name" value="Kelch motif"/>
    <property type="match status" value="1"/>
</dbReference>
<dbReference type="InterPro" id="IPR000719">
    <property type="entry name" value="Prot_kinase_dom"/>
</dbReference>